<dbReference type="EMBL" id="ML977358">
    <property type="protein sequence ID" value="KAF2106900.1"/>
    <property type="molecule type" value="Genomic_DNA"/>
</dbReference>
<sequence>MASFNTLPVELTLNVMHYIASPTDLFNLLCTSGSICGIFRDYKISTLTAVIHNAVPPDAMIDFLRAHQAYDACSLIAKRQYYSAITEENWEYPQDYYDYVNPRLQRVREHLQTPMPSLDFPNLGTLASLARFWRLVDGFVVDFLPRWELELRERTKLFKSLLIHREMSHRACSTPLTREEYARLFLAFCRFEEYRRLFGGMLHDYPDSSSYLVKEEFTNRYSPWELLELLGVWRYLRSKAEDAIKDHMSTVLSTFHALDPLEMDLTSDSVDHERAQDIYNILGLDPESPIRYLIDGMPELGLPFLRSFCGMSFQERLTAMKLVNSIHSEVTLPQHIEFVLDPFPPRSLGTTYQGPPINKLYPHVFLGSNPPPVHLDSVSLCGEIGLVFWEQQRLETLSDQFLELDFTSASRINVVSEIRNLMSDKAMAKSDQIPSMLTCKEKLFLMWKKFPPSAELLGCEIQSELRLPQECIDDYLDSLEY</sequence>
<dbReference type="OrthoDB" id="5304511at2759"/>
<proteinExistence type="predicted"/>
<evidence type="ECO:0008006" key="3">
    <source>
        <dbReference type="Google" id="ProtNLM"/>
    </source>
</evidence>
<accession>A0A6A5YIU4</accession>
<gene>
    <name evidence="1" type="ORF">BDV96DRAFT_590169</name>
</gene>
<keyword evidence="2" id="KW-1185">Reference proteome</keyword>
<organism evidence="1 2">
    <name type="scientific">Lophiotrema nucula</name>
    <dbReference type="NCBI Taxonomy" id="690887"/>
    <lineage>
        <taxon>Eukaryota</taxon>
        <taxon>Fungi</taxon>
        <taxon>Dikarya</taxon>
        <taxon>Ascomycota</taxon>
        <taxon>Pezizomycotina</taxon>
        <taxon>Dothideomycetes</taxon>
        <taxon>Pleosporomycetidae</taxon>
        <taxon>Pleosporales</taxon>
        <taxon>Lophiotremataceae</taxon>
        <taxon>Lophiotrema</taxon>
    </lineage>
</organism>
<reference evidence="1" key="1">
    <citation type="journal article" date="2020" name="Stud. Mycol.">
        <title>101 Dothideomycetes genomes: a test case for predicting lifestyles and emergence of pathogens.</title>
        <authorList>
            <person name="Haridas S."/>
            <person name="Albert R."/>
            <person name="Binder M."/>
            <person name="Bloem J."/>
            <person name="Labutti K."/>
            <person name="Salamov A."/>
            <person name="Andreopoulos B."/>
            <person name="Baker S."/>
            <person name="Barry K."/>
            <person name="Bills G."/>
            <person name="Bluhm B."/>
            <person name="Cannon C."/>
            <person name="Castanera R."/>
            <person name="Culley D."/>
            <person name="Daum C."/>
            <person name="Ezra D."/>
            <person name="Gonzalez J."/>
            <person name="Henrissat B."/>
            <person name="Kuo A."/>
            <person name="Liang C."/>
            <person name="Lipzen A."/>
            <person name="Lutzoni F."/>
            <person name="Magnuson J."/>
            <person name="Mondo S."/>
            <person name="Nolan M."/>
            <person name="Ohm R."/>
            <person name="Pangilinan J."/>
            <person name="Park H.-J."/>
            <person name="Ramirez L."/>
            <person name="Alfaro M."/>
            <person name="Sun H."/>
            <person name="Tritt A."/>
            <person name="Yoshinaga Y."/>
            <person name="Zwiers L.-H."/>
            <person name="Turgeon B."/>
            <person name="Goodwin S."/>
            <person name="Spatafora J."/>
            <person name="Crous P."/>
            <person name="Grigoriev I."/>
        </authorList>
    </citation>
    <scope>NUCLEOTIDE SEQUENCE</scope>
    <source>
        <strain evidence="1">CBS 627.86</strain>
    </source>
</reference>
<name>A0A6A5YIU4_9PLEO</name>
<evidence type="ECO:0000313" key="2">
    <source>
        <dbReference type="Proteomes" id="UP000799770"/>
    </source>
</evidence>
<dbReference type="AlphaFoldDB" id="A0A6A5YIU4"/>
<protein>
    <recommendedName>
        <fullName evidence="3">F-box domain-containing protein</fullName>
    </recommendedName>
</protein>
<dbReference type="Proteomes" id="UP000799770">
    <property type="component" value="Unassembled WGS sequence"/>
</dbReference>
<evidence type="ECO:0000313" key="1">
    <source>
        <dbReference type="EMBL" id="KAF2106900.1"/>
    </source>
</evidence>